<feature type="region of interest" description="Disordered" evidence="8">
    <location>
        <begin position="557"/>
        <end position="583"/>
    </location>
</feature>
<dbReference type="PROSITE" id="PS50942">
    <property type="entry name" value="ENTH"/>
    <property type="match status" value="1"/>
</dbReference>
<proteinExistence type="predicted"/>
<dbReference type="Pfam" id="PF01417">
    <property type="entry name" value="ENTH"/>
    <property type="match status" value="1"/>
</dbReference>
<feature type="region of interest" description="Disordered" evidence="8">
    <location>
        <begin position="612"/>
        <end position="640"/>
    </location>
</feature>
<evidence type="ECO:0000256" key="3">
    <source>
        <dbReference type="ARBA" id="ARBA00022723"/>
    </source>
</evidence>
<feature type="compositionally biased region" description="Low complexity" evidence="8">
    <location>
        <begin position="501"/>
        <end position="512"/>
    </location>
</feature>
<accession>A0A2P6TLA1</accession>
<feature type="compositionally biased region" description="Low complexity" evidence="8">
    <location>
        <begin position="612"/>
        <end position="627"/>
    </location>
</feature>
<dbReference type="PANTHER" id="PTHR46419">
    <property type="entry name" value="ADP-RIBOSYLATION FACTOR GTPASE-ACTIVATING PROTEIN AGD5"/>
    <property type="match status" value="1"/>
</dbReference>
<organism evidence="11 12">
    <name type="scientific">Chlorella sorokiniana</name>
    <name type="common">Freshwater green alga</name>
    <dbReference type="NCBI Taxonomy" id="3076"/>
    <lineage>
        <taxon>Eukaryota</taxon>
        <taxon>Viridiplantae</taxon>
        <taxon>Chlorophyta</taxon>
        <taxon>core chlorophytes</taxon>
        <taxon>Trebouxiophyceae</taxon>
        <taxon>Chlorellales</taxon>
        <taxon>Chlorellaceae</taxon>
        <taxon>Chlorella clade</taxon>
        <taxon>Chlorella</taxon>
    </lineage>
</organism>
<evidence type="ECO:0000256" key="1">
    <source>
        <dbReference type="ARBA" id="ARBA00004132"/>
    </source>
</evidence>
<evidence type="ECO:0000256" key="2">
    <source>
        <dbReference type="ARBA" id="ARBA00022468"/>
    </source>
</evidence>
<evidence type="ECO:0000313" key="12">
    <source>
        <dbReference type="Proteomes" id="UP000239899"/>
    </source>
</evidence>
<keyword evidence="3" id="KW-0479">Metal-binding</keyword>
<dbReference type="PRINTS" id="PR00405">
    <property type="entry name" value="REVINTRACTNG"/>
</dbReference>
<dbReference type="SMART" id="SM00105">
    <property type="entry name" value="ArfGap"/>
    <property type="match status" value="1"/>
</dbReference>
<feature type="region of interest" description="Disordered" evidence="8">
    <location>
        <begin position="166"/>
        <end position="226"/>
    </location>
</feature>
<dbReference type="PROSITE" id="PS50115">
    <property type="entry name" value="ARFGAP"/>
    <property type="match status" value="1"/>
</dbReference>
<dbReference type="OrthoDB" id="10266696at2759"/>
<evidence type="ECO:0000259" key="10">
    <source>
        <dbReference type="PROSITE" id="PS50942"/>
    </source>
</evidence>
<evidence type="ECO:0000256" key="6">
    <source>
        <dbReference type="ARBA" id="ARBA00023329"/>
    </source>
</evidence>
<dbReference type="SUPFAM" id="SSF57863">
    <property type="entry name" value="ArfGap/RecO-like zinc finger"/>
    <property type="match status" value="1"/>
</dbReference>
<evidence type="ECO:0000256" key="4">
    <source>
        <dbReference type="ARBA" id="ARBA00022771"/>
    </source>
</evidence>
<dbReference type="InterPro" id="IPR044520">
    <property type="entry name" value="ARF_GAP_AGD5/15"/>
</dbReference>
<evidence type="ECO:0000313" key="11">
    <source>
        <dbReference type="EMBL" id="PRW45070.1"/>
    </source>
</evidence>
<comment type="caution">
    <text evidence="11">The sequence shown here is derived from an EMBL/GenBank/DDBJ whole genome shotgun (WGS) entry which is preliminary data.</text>
</comment>
<dbReference type="Proteomes" id="UP000239899">
    <property type="component" value="Unassembled WGS sequence"/>
</dbReference>
<feature type="domain" description="ENTH" evidence="10">
    <location>
        <begin position="23"/>
        <end position="157"/>
    </location>
</feature>
<dbReference type="FunFam" id="1.10.220.150:FF:000009">
    <property type="entry name" value="stromal membrane-associated protein 1 isoform X1"/>
    <property type="match status" value="1"/>
</dbReference>
<feature type="region of interest" description="Disordered" evidence="8">
    <location>
        <begin position="673"/>
        <end position="696"/>
    </location>
</feature>
<dbReference type="PANTHER" id="PTHR46419:SF2">
    <property type="entry name" value="ADP-RIBOSYLATION FACTOR GTPASE-ACTIVATING PROTEIN AGD5"/>
    <property type="match status" value="1"/>
</dbReference>
<evidence type="ECO:0000256" key="7">
    <source>
        <dbReference type="PROSITE-ProRule" id="PRU00288"/>
    </source>
</evidence>
<keyword evidence="12" id="KW-1185">Reference proteome</keyword>
<dbReference type="Pfam" id="PF01412">
    <property type="entry name" value="ArfGap"/>
    <property type="match status" value="1"/>
</dbReference>
<dbReference type="GO" id="GO:0008270">
    <property type="term" value="F:zinc ion binding"/>
    <property type="evidence" value="ECO:0007669"/>
    <property type="project" value="UniProtKB-KW"/>
</dbReference>
<feature type="compositionally biased region" description="Pro residues" evidence="8">
    <location>
        <begin position="513"/>
        <end position="525"/>
    </location>
</feature>
<evidence type="ECO:0000256" key="5">
    <source>
        <dbReference type="ARBA" id="ARBA00022833"/>
    </source>
</evidence>
<dbReference type="CDD" id="cd08204">
    <property type="entry name" value="ArfGap"/>
    <property type="match status" value="1"/>
</dbReference>
<dbReference type="EMBL" id="LHPG02000012">
    <property type="protein sequence ID" value="PRW45070.1"/>
    <property type="molecule type" value="Genomic_DNA"/>
</dbReference>
<dbReference type="InterPro" id="IPR013809">
    <property type="entry name" value="ENTH"/>
</dbReference>
<sequence>MAAPGEDRYYAYLRDYFTALKNGKFKPFSLTERRARAATRNQAWGPTGTELAMLASLSYNPQDCATILHVVDLRLGYPPHKWRNVYKGLTLLEYLIRHGSEACVAQAKGGLAARLDGLASGFHYVAPDGRDMGSNVRHRAQAILALLRDEGRLAAEREAHARKRGTYQGFSSLDMAQGGPVQQQQEGGGWQAAAADGGHLARAQQGEEQQPGSPRLRQAGETKGVSMEENRRYLAALKKLLELPANRTCADCASTDAGSRPTWASINCGVFICMGCAGVHRGLGVHVSKVRSCSLDTWLPEQVEFMARTGNALANTYWEGGLREGQKPRSFSSLTDLEAFLRRKYVAKDFAAGTWPPPPEALADGPEVRAVLAECLPADRAAELRAATEAAANATAAAAAAEAEEQARQEAAKRAAAAAVNLMDFDAEPAEPAVVGNDALALAVVDPMRSLEEVFAAPAADESHGGAMVPWQPASSLGSWDMGAAIAQQQAEAERQRAEAEAAATAAATAAQPPRPAPYCPPWAPQPGAQPTYSLSPGSMQVVPAGDAFAHAFRSTPAMPSAHSSTSSLSSWGPAGAAQPAYPQQQWGAQQAYQAQHSGLAAYGSSASSPSLQLHGSLTSSVTSSSSRPRAADRPLVPRPPATHAEAKALEAMANQLGAFNLHAEVVSALKPSPRLASPPQQVVPLVARTGSASSR</sequence>
<dbReference type="InterPro" id="IPR008942">
    <property type="entry name" value="ENTH_VHS"/>
</dbReference>
<dbReference type="GO" id="GO:0030136">
    <property type="term" value="C:clathrin-coated vesicle"/>
    <property type="evidence" value="ECO:0007669"/>
    <property type="project" value="UniProtKB-SubCell"/>
</dbReference>
<dbReference type="Gene3D" id="1.10.220.150">
    <property type="entry name" value="Arf GTPase activating protein"/>
    <property type="match status" value="1"/>
</dbReference>
<protein>
    <submittedName>
        <fullName evidence="11">ADP-ribosylation factor GTPase-activating AGD5</fullName>
    </submittedName>
</protein>
<evidence type="ECO:0000259" key="9">
    <source>
        <dbReference type="PROSITE" id="PS50115"/>
    </source>
</evidence>
<dbReference type="SMART" id="SM00273">
    <property type="entry name" value="ENTH"/>
    <property type="match status" value="1"/>
</dbReference>
<dbReference type="SUPFAM" id="SSF48464">
    <property type="entry name" value="ENTH/VHS domain"/>
    <property type="match status" value="1"/>
</dbReference>
<dbReference type="AlphaFoldDB" id="A0A2P6TLA1"/>
<dbReference type="InterPro" id="IPR001164">
    <property type="entry name" value="ArfGAP_dom"/>
</dbReference>
<keyword evidence="2" id="KW-0343">GTPase activation</keyword>
<dbReference type="CDD" id="cd03571">
    <property type="entry name" value="ENTH"/>
    <property type="match status" value="1"/>
</dbReference>
<keyword evidence="6" id="KW-0968">Cytoplasmic vesicle</keyword>
<dbReference type="STRING" id="3076.A0A2P6TLA1"/>
<dbReference type="GO" id="GO:0005096">
    <property type="term" value="F:GTPase activator activity"/>
    <property type="evidence" value="ECO:0007669"/>
    <property type="project" value="UniProtKB-KW"/>
</dbReference>
<feature type="region of interest" description="Disordered" evidence="8">
    <location>
        <begin position="487"/>
        <end position="525"/>
    </location>
</feature>
<keyword evidence="5" id="KW-0862">Zinc</keyword>
<comment type="subcellular location">
    <subcellularLocation>
        <location evidence="1">Cytoplasmic vesicle</location>
        <location evidence="1">Clathrin-coated vesicle</location>
    </subcellularLocation>
</comment>
<keyword evidence="4 7" id="KW-0863">Zinc-finger</keyword>
<feature type="compositionally biased region" description="Low complexity" evidence="8">
    <location>
        <begin position="176"/>
        <end position="203"/>
    </location>
</feature>
<reference evidence="11 12" key="1">
    <citation type="journal article" date="2018" name="Plant J.">
        <title>Genome sequences of Chlorella sorokiniana UTEX 1602 and Micractinium conductrix SAG 241.80: implications to maltose excretion by a green alga.</title>
        <authorList>
            <person name="Arriola M.B."/>
            <person name="Velmurugan N."/>
            <person name="Zhang Y."/>
            <person name="Plunkett M.H."/>
            <person name="Hondzo H."/>
            <person name="Barney B.M."/>
        </authorList>
    </citation>
    <scope>NUCLEOTIDE SEQUENCE [LARGE SCALE GENOMIC DNA]</scope>
    <source>
        <strain evidence="12">UTEX 1602</strain>
    </source>
</reference>
<dbReference type="InterPro" id="IPR037278">
    <property type="entry name" value="ARFGAP/RecO"/>
</dbReference>
<evidence type="ECO:0000256" key="8">
    <source>
        <dbReference type="SAM" id="MobiDB-lite"/>
    </source>
</evidence>
<feature type="domain" description="Arf-GAP" evidence="9">
    <location>
        <begin position="231"/>
        <end position="361"/>
    </location>
</feature>
<name>A0A2P6TLA1_CHLSO</name>
<gene>
    <name evidence="11" type="ORF">C2E21_6321</name>
</gene>
<dbReference type="Gene3D" id="1.25.40.90">
    <property type="match status" value="1"/>
</dbReference>
<dbReference type="InterPro" id="IPR038508">
    <property type="entry name" value="ArfGAP_dom_sf"/>
</dbReference>